<proteinExistence type="predicted"/>
<evidence type="ECO:0000256" key="1">
    <source>
        <dbReference type="ARBA" id="ARBA00022737"/>
    </source>
</evidence>
<evidence type="ECO:0000313" key="5">
    <source>
        <dbReference type="Proteomes" id="UP000295252"/>
    </source>
</evidence>
<reference evidence="5" key="1">
    <citation type="journal article" date="2014" name="Science">
        <title>The coffee genome provides insight into the convergent evolution of caffeine biosynthesis.</title>
        <authorList>
            <person name="Denoeud F."/>
            <person name="Carretero-Paulet L."/>
            <person name="Dereeper A."/>
            <person name="Droc G."/>
            <person name="Guyot R."/>
            <person name="Pietrella M."/>
            <person name="Zheng C."/>
            <person name="Alberti A."/>
            <person name="Anthony F."/>
            <person name="Aprea G."/>
            <person name="Aury J.M."/>
            <person name="Bento P."/>
            <person name="Bernard M."/>
            <person name="Bocs S."/>
            <person name="Campa C."/>
            <person name="Cenci A."/>
            <person name="Combes M.C."/>
            <person name="Crouzillat D."/>
            <person name="Da Silva C."/>
            <person name="Daddiego L."/>
            <person name="De Bellis F."/>
            <person name="Dussert S."/>
            <person name="Garsmeur O."/>
            <person name="Gayraud T."/>
            <person name="Guignon V."/>
            <person name="Jahn K."/>
            <person name="Jamilloux V."/>
            <person name="Joet T."/>
            <person name="Labadie K."/>
            <person name="Lan T."/>
            <person name="Leclercq J."/>
            <person name="Lepelley M."/>
            <person name="Leroy T."/>
            <person name="Li L.T."/>
            <person name="Librado P."/>
            <person name="Lopez L."/>
            <person name="Munoz A."/>
            <person name="Noel B."/>
            <person name="Pallavicini A."/>
            <person name="Perrotta G."/>
            <person name="Poncet V."/>
            <person name="Pot D."/>
            <person name="Priyono X."/>
            <person name="Rigoreau M."/>
            <person name="Rouard M."/>
            <person name="Rozas J."/>
            <person name="Tranchant-Dubreuil C."/>
            <person name="VanBuren R."/>
            <person name="Zhang Q."/>
            <person name="Andrade A.C."/>
            <person name="Argout X."/>
            <person name="Bertrand B."/>
            <person name="de Kochko A."/>
            <person name="Graziosi G."/>
            <person name="Henry R.J."/>
            <person name="Jayarama X."/>
            <person name="Ming R."/>
            <person name="Nagai C."/>
            <person name="Rounsley S."/>
            <person name="Sankoff D."/>
            <person name="Giuliano G."/>
            <person name="Albert V.A."/>
            <person name="Wincker P."/>
            <person name="Lashermes P."/>
        </authorList>
    </citation>
    <scope>NUCLEOTIDE SEQUENCE [LARGE SCALE GENOMIC DNA]</scope>
    <source>
        <strain evidence="5">cv. DH200-94</strain>
    </source>
</reference>
<gene>
    <name evidence="4" type="ORF">GSCOC_T00038383001</name>
</gene>
<feature type="compositionally biased region" description="Polar residues" evidence="2">
    <location>
        <begin position="16"/>
        <end position="26"/>
    </location>
</feature>
<keyword evidence="5" id="KW-1185">Reference proteome</keyword>
<dbReference type="Gene3D" id="2.20.110.10">
    <property type="entry name" value="Histone H3 K4-specific methyltransferase SET7/9 N-terminal domain"/>
    <property type="match status" value="4"/>
</dbReference>
<dbReference type="FunFam" id="2.20.110.10:FF:000002">
    <property type="entry name" value="Phosphatidylinositol 4-phosphate 5-kinase 8"/>
    <property type="match status" value="4"/>
</dbReference>
<dbReference type="InParanoid" id="A0A068UYQ1"/>
<dbReference type="GO" id="GO:0016020">
    <property type="term" value="C:membrane"/>
    <property type="evidence" value="ECO:0007669"/>
    <property type="project" value="UniProtKB-ARBA"/>
</dbReference>
<dbReference type="FunCoup" id="A0A068UYQ1">
    <property type="interactions" value="1278"/>
</dbReference>
<keyword evidence="3" id="KW-1133">Transmembrane helix</keyword>
<accession>A0A068UYQ1</accession>
<dbReference type="OrthoDB" id="437960at2759"/>
<dbReference type="OMA" id="CHASWIR"/>
<dbReference type="Proteomes" id="UP000295252">
    <property type="component" value="Chromosome X"/>
</dbReference>
<dbReference type="Gramene" id="CDP13437">
    <property type="protein sequence ID" value="CDP13437"/>
    <property type="gene ID" value="GSCOC_T00038383001"/>
</dbReference>
<feature type="transmembrane region" description="Helical" evidence="3">
    <location>
        <begin position="216"/>
        <end position="234"/>
    </location>
</feature>
<organism evidence="4 5">
    <name type="scientific">Coffea canephora</name>
    <name type="common">Robusta coffee</name>
    <dbReference type="NCBI Taxonomy" id="49390"/>
    <lineage>
        <taxon>Eukaryota</taxon>
        <taxon>Viridiplantae</taxon>
        <taxon>Streptophyta</taxon>
        <taxon>Embryophyta</taxon>
        <taxon>Tracheophyta</taxon>
        <taxon>Spermatophyta</taxon>
        <taxon>Magnoliopsida</taxon>
        <taxon>eudicotyledons</taxon>
        <taxon>Gunneridae</taxon>
        <taxon>Pentapetalae</taxon>
        <taxon>asterids</taxon>
        <taxon>lamiids</taxon>
        <taxon>Gentianales</taxon>
        <taxon>Rubiaceae</taxon>
        <taxon>Ixoroideae</taxon>
        <taxon>Gardenieae complex</taxon>
        <taxon>Bertiereae - Coffeeae clade</taxon>
        <taxon>Coffeeae</taxon>
        <taxon>Coffea</taxon>
    </lineage>
</organism>
<protein>
    <submittedName>
        <fullName evidence="4">Uncharacterized protein</fullName>
    </submittedName>
</protein>
<dbReference type="STRING" id="49390.A0A068UYQ1"/>
<keyword evidence="3" id="KW-0812">Transmembrane</keyword>
<evidence type="ECO:0000256" key="2">
    <source>
        <dbReference type="SAM" id="MobiDB-lite"/>
    </source>
</evidence>
<evidence type="ECO:0000313" key="4">
    <source>
        <dbReference type="EMBL" id="CDP13437.1"/>
    </source>
</evidence>
<dbReference type="SMART" id="SM00698">
    <property type="entry name" value="MORN"/>
    <property type="match status" value="7"/>
</dbReference>
<keyword evidence="1" id="KW-0677">Repeat</keyword>
<dbReference type="PhylomeDB" id="A0A068UYQ1"/>
<dbReference type="Pfam" id="PF02493">
    <property type="entry name" value="MORN"/>
    <property type="match status" value="7"/>
</dbReference>
<feature type="region of interest" description="Disordered" evidence="2">
    <location>
        <begin position="1"/>
        <end position="67"/>
    </location>
</feature>
<dbReference type="PANTHER" id="PTHR23084">
    <property type="entry name" value="PHOSPHATIDYLINOSITOL-4-PHOSPHATE 5-KINASE RELATED"/>
    <property type="match status" value="1"/>
</dbReference>
<keyword evidence="3" id="KW-0472">Membrane</keyword>
<feature type="region of interest" description="Disordered" evidence="2">
    <location>
        <begin position="257"/>
        <end position="283"/>
    </location>
</feature>
<name>A0A068UYQ1_COFCA</name>
<dbReference type="EMBL" id="HG739159">
    <property type="protein sequence ID" value="CDP13437.1"/>
    <property type="molecule type" value="Genomic_DNA"/>
</dbReference>
<feature type="compositionally biased region" description="Low complexity" evidence="2">
    <location>
        <begin position="28"/>
        <end position="41"/>
    </location>
</feature>
<dbReference type="SUPFAM" id="SSF82185">
    <property type="entry name" value="Histone H3 K4-specific methyltransferase SET7/9 N-terminal domain"/>
    <property type="match status" value="2"/>
</dbReference>
<dbReference type="InterPro" id="IPR003409">
    <property type="entry name" value="MORN"/>
</dbReference>
<dbReference type="PANTHER" id="PTHR23084:SF220">
    <property type="entry name" value="1-PHOSPHATIDYLINOSITOL-4-PHOSPHATE 5-KINASE"/>
    <property type="match status" value="1"/>
</dbReference>
<sequence>MHQKKFELQIGKDTNKGLSSDLNITVPTHLLPQSHQSQSQSTPPPLPPLPSATQHSPTQQKPSHLHIKIPPFSSNFSNYHEPICQNSSKNKSLFSSPHKRPMMSQSSSLSRSPTLSALHHNVNQDDVPVQAPLPLQPHHFNKKLAVLKSDSSNHQSYLCSPSFHVLLATKRITLRFIHHSCHASWFRVHLKVFILLSLPGVYFFTSTHHWPFLLHFLYLLAFSAFIVVSLNLALPRFPSVRLFLEKTLCIKLKSLAPPPKHHHSPPVVWSIGSKPKSEKRQNSGSWVQVYSNGDVYEGEFHKGKCSGSGVYYYHLSGRYEGDWVDEKYDGYGVETWAKGSRYRGQYRQGLRHGVGLYRSYTGDVYSGEWCNGQCHGCGFLTCEDGSSYIGEFKWGVKHGLGRYHFRNGDTYAGEYFADKMHGFGVYNFANGHRYEGAWHEGRRQGFGTYTFRNGETQSGHWENGILNASSIQGILSGSSVALDNSKVLHAVQEARRAAEKAAELPNTEERVKRAVAAANKAANAARVAAVKAVQNQMPQNNNNVNVPKPVCESQ</sequence>
<feature type="transmembrane region" description="Helical" evidence="3">
    <location>
        <begin position="185"/>
        <end position="204"/>
    </location>
</feature>
<feature type="region of interest" description="Disordered" evidence="2">
    <location>
        <begin position="534"/>
        <end position="554"/>
    </location>
</feature>
<dbReference type="AlphaFoldDB" id="A0A068UYQ1"/>
<feature type="region of interest" description="Disordered" evidence="2">
    <location>
        <begin position="87"/>
        <end position="110"/>
    </location>
</feature>
<evidence type="ECO:0000256" key="3">
    <source>
        <dbReference type="SAM" id="Phobius"/>
    </source>
</evidence>